<evidence type="ECO:0000313" key="1">
    <source>
        <dbReference type="EMBL" id="GAW83963.1"/>
    </source>
</evidence>
<gene>
    <name evidence="1" type="ORF">PGO_000325</name>
</gene>
<dbReference type="Proteomes" id="UP000195521">
    <property type="component" value="Unassembled WGS sequence"/>
</dbReference>
<dbReference type="Pfam" id="PF05795">
    <property type="entry name" value="Plasmodium_Vir"/>
    <property type="match status" value="1"/>
</dbReference>
<dbReference type="AlphaFoldDB" id="A0A1Y1JU80"/>
<comment type="caution">
    <text evidence="1">The sequence shown here is derived from an EMBL/GenBank/DDBJ whole genome shotgun (WGS) entry which is preliminary data.</text>
</comment>
<dbReference type="OrthoDB" id="10461037at2759"/>
<name>A0A1Y1JU80_PLAGO</name>
<dbReference type="RefSeq" id="XP_028546552.1">
    <property type="nucleotide sequence ID" value="XM_028690751.1"/>
</dbReference>
<protein>
    <submittedName>
        <fullName evidence="1">Variable surface protein</fullName>
    </submittedName>
</protein>
<keyword evidence="2" id="KW-1185">Reference proteome</keyword>
<dbReference type="InterPro" id="IPR008780">
    <property type="entry name" value="Plasmodium_Vir"/>
</dbReference>
<sequence>MRRIIRAEDLKKLPTKRKYYLFDNAVENCDHVELKNNIKSITGSYTELQSVSDKITRCLCYAYKTNKTLEFSKDDCDYLYFWL</sequence>
<dbReference type="EMBL" id="BDQF01000043">
    <property type="protein sequence ID" value="GAW83963.1"/>
    <property type="molecule type" value="Genomic_DNA"/>
</dbReference>
<evidence type="ECO:0000313" key="2">
    <source>
        <dbReference type="Proteomes" id="UP000195521"/>
    </source>
</evidence>
<dbReference type="GeneID" id="39744771"/>
<accession>A0A1Y1JU80</accession>
<reference evidence="2" key="1">
    <citation type="submission" date="2017-04" db="EMBL/GenBank/DDBJ databases">
        <title>Plasmodium gonderi genome.</title>
        <authorList>
            <person name="Arisue N."/>
            <person name="Honma H."/>
            <person name="Kawai S."/>
            <person name="Tougan T."/>
            <person name="Tanabe K."/>
            <person name="Horii T."/>
        </authorList>
    </citation>
    <scope>NUCLEOTIDE SEQUENCE [LARGE SCALE GENOMIC DNA]</scope>
    <source>
        <strain evidence="2">ATCC 30045</strain>
    </source>
</reference>
<organism evidence="1 2">
    <name type="scientific">Plasmodium gonderi</name>
    <dbReference type="NCBI Taxonomy" id="77519"/>
    <lineage>
        <taxon>Eukaryota</taxon>
        <taxon>Sar</taxon>
        <taxon>Alveolata</taxon>
        <taxon>Apicomplexa</taxon>
        <taxon>Aconoidasida</taxon>
        <taxon>Haemosporida</taxon>
        <taxon>Plasmodiidae</taxon>
        <taxon>Plasmodium</taxon>
        <taxon>Plasmodium (Plasmodium)</taxon>
    </lineage>
</organism>
<feature type="non-terminal residue" evidence="1">
    <location>
        <position position="83"/>
    </location>
</feature>
<proteinExistence type="predicted"/>